<dbReference type="GO" id="GO:0043565">
    <property type="term" value="F:sequence-specific DNA binding"/>
    <property type="evidence" value="ECO:0007669"/>
    <property type="project" value="TreeGrafter"/>
</dbReference>
<dbReference type="PANTHER" id="PTHR30537:SF17">
    <property type="entry name" value="LYSR-FAMILY REGULATORY PROTEIN"/>
    <property type="match status" value="1"/>
</dbReference>
<organism evidence="6 9">
    <name type="scientific">Paraburkholderia ginsengiterrae</name>
    <dbReference type="NCBI Taxonomy" id="1462993"/>
    <lineage>
        <taxon>Bacteria</taxon>
        <taxon>Pseudomonadati</taxon>
        <taxon>Pseudomonadota</taxon>
        <taxon>Betaproteobacteria</taxon>
        <taxon>Burkholderiales</taxon>
        <taxon>Burkholderiaceae</taxon>
        <taxon>Paraburkholderia</taxon>
    </lineage>
</organism>
<evidence type="ECO:0000256" key="2">
    <source>
        <dbReference type="ARBA" id="ARBA00023015"/>
    </source>
</evidence>
<sequence>MDQLLAIRVFARVVEAGAFSRAADSLDMPLATVSKLVRSLEQHLGVRLLQRTTRRVTITPEGAAYYERSSRVLKELEDIDSSFSSAHQRPRGRLRIDIGSSTASCVLIPALPDFIALYPDIRIDLGVSDRRVDLIGENVDCVVRGGNADELSLIARPLGRAPWVTCAAPQYLKQHGKPTHPDQLKSAHRIVSYVSPRTGRVMPMHFQKGSERFEIGGVKGMGINESNAHVAAALAGLGVIQTFTYAVKGAIARGELVPVLSAWQPDPHPFFLVYPPDRHMSQRLRAFIDWATQRFVHKFDRAT</sequence>
<comment type="similarity">
    <text evidence="1">Belongs to the LysR transcriptional regulatory family.</text>
</comment>
<keyword evidence="8" id="KW-1185">Reference proteome</keyword>
<dbReference type="PANTHER" id="PTHR30537">
    <property type="entry name" value="HTH-TYPE TRANSCRIPTIONAL REGULATOR"/>
    <property type="match status" value="1"/>
</dbReference>
<gene>
    <name evidence="7" type="ORF">A6V36_32895</name>
    <name evidence="6" type="ORF">A6V37_30875</name>
</gene>
<accession>A0A1A9N2Z4</accession>
<evidence type="ECO:0000256" key="1">
    <source>
        <dbReference type="ARBA" id="ARBA00009437"/>
    </source>
</evidence>
<dbReference type="InterPro" id="IPR000847">
    <property type="entry name" value="LysR_HTH_N"/>
</dbReference>
<dbReference type="GO" id="GO:0006351">
    <property type="term" value="P:DNA-templated transcription"/>
    <property type="evidence" value="ECO:0007669"/>
    <property type="project" value="TreeGrafter"/>
</dbReference>
<dbReference type="Proteomes" id="UP000078116">
    <property type="component" value="Unassembled WGS sequence"/>
</dbReference>
<dbReference type="STRING" id="1462993.A6V36_32895"/>
<dbReference type="Gene3D" id="1.10.10.10">
    <property type="entry name" value="Winged helix-like DNA-binding domain superfamily/Winged helix DNA-binding domain"/>
    <property type="match status" value="1"/>
</dbReference>
<dbReference type="GO" id="GO:0003700">
    <property type="term" value="F:DNA-binding transcription factor activity"/>
    <property type="evidence" value="ECO:0007669"/>
    <property type="project" value="InterPro"/>
</dbReference>
<dbReference type="InterPro" id="IPR036390">
    <property type="entry name" value="WH_DNA-bd_sf"/>
</dbReference>
<feature type="domain" description="HTH lysR-type" evidence="5">
    <location>
        <begin position="1"/>
        <end position="59"/>
    </location>
</feature>
<evidence type="ECO:0000256" key="3">
    <source>
        <dbReference type="ARBA" id="ARBA00023125"/>
    </source>
</evidence>
<evidence type="ECO:0000313" key="9">
    <source>
        <dbReference type="Proteomes" id="UP000078116"/>
    </source>
</evidence>
<dbReference type="EMBL" id="LXKA01000332">
    <property type="protein sequence ID" value="OAJ56814.1"/>
    <property type="molecule type" value="Genomic_DNA"/>
</dbReference>
<reference evidence="8 9" key="1">
    <citation type="submission" date="2016-04" db="EMBL/GenBank/DDBJ databases">
        <title>Reclassification of Paraburkholderia panaciterrae (Farh et al. 2015) Dobritsa &amp; Samadpour 2016 as a later homotypic synonym of Paraburkholderia ginsengiterrae (Farh et al. 2015) Dobritsa &amp; Samadpour 2016.</title>
        <authorList>
            <person name="Dobritsa A.P."/>
            <person name="Kutumbaka K."/>
            <person name="Samadpour M."/>
        </authorList>
    </citation>
    <scope>NUCLEOTIDE SEQUENCE [LARGE SCALE GENOMIC DNA]</scope>
    <source>
        <strain evidence="6 9">DCY85</strain>
        <strain evidence="7 8">DCY85-1</strain>
    </source>
</reference>
<name>A0A1A9N2Z4_9BURK</name>
<proteinExistence type="inferred from homology"/>
<evidence type="ECO:0000256" key="4">
    <source>
        <dbReference type="ARBA" id="ARBA00023163"/>
    </source>
</evidence>
<keyword evidence="4" id="KW-0804">Transcription</keyword>
<protein>
    <submittedName>
        <fullName evidence="6">LysR family transcriptional regulator</fullName>
    </submittedName>
</protein>
<dbReference type="RefSeq" id="WP_064269423.1">
    <property type="nucleotide sequence ID" value="NZ_LXJZ01000183.1"/>
</dbReference>
<comment type="caution">
    <text evidence="6">The sequence shown here is derived from an EMBL/GenBank/DDBJ whole genome shotgun (WGS) entry which is preliminary data.</text>
</comment>
<dbReference type="Pfam" id="PF03466">
    <property type="entry name" value="LysR_substrate"/>
    <property type="match status" value="1"/>
</dbReference>
<dbReference type="SUPFAM" id="SSF53850">
    <property type="entry name" value="Periplasmic binding protein-like II"/>
    <property type="match status" value="1"/>
</dbReference>
<dbReference type="Pfam" id="PF00126">
    <property type="entry name" value="HTH_1"/>
    <property type="match status" value="1"/>
</dbReference>
<dbReference type="InterPro" id="IPR036388">
    <property type="entry name" value="WH-like_DNA-bd_sf"/>
</dbReference>
<dbReference type="EMBL" id="LXJZ01000183">
    <property type="protein sequence ID" value="OAJ56873.1"/>
    <property type="molecule type" value="Genomic_DNA"/>
</dbReference>
<evidence type="ECO:0000313" key="8">
    <source>
        <dbReference type="Proteomes" id="UP000077961"/>
    </source>
</evidence>
<keyword evidence="2" id="KW-0805">Transcription regulation</keyword>
<dbReference type="CDD" id="cd08472">
    <property type="entry name" value="PBP2_CrgA_like_3"/>
    <property type="match status" value="1"/>
</dbReference>
<dbReference type="Proteomes" id="UP000077961">
    <property type="component" value="Unassembled WGS sequence"/>
</dbReference>
<evidence type="ECO:0000313" key="6">
    <source>
        <dbReference type="EMBL" id="OAJ56814.1"/>
    </source>
</evidence>
<dbReference type="AlphaFoldDB" id="A0A1A9N2Z4"/>
<keyword evidence="3" id="KW-0238">DNA-binding</keyword>
<dbReference type="Gene3D" id="3.40.190.10">
    <property type="entry name" value="Periplasmic binding protein-like II"/>
    <property type="match status" value="2"/>
</dbReference>
<dbReference type="OrthoDB" id="9076738at2"/>
<dbReference type="FunFam" id="1.10.10.10:FF:000001">
    <property type="entry name" value="LysR family transcriptional regulator"/>
    <property type="match status" value="1"/>
</dbReference>
<evidence type="ECO:0000259" key="5">
    <source>
        <dbReference type="PROSITE" id="PS50931"/>
    </source>
</evidence>
<dbReference type="SUPFAM" id="SSF46785">
    <property type="entry name" value="Winged helix' DNA-binding domain"/>
    <property type="match status" value="1"/>
</dbReference>
<dbReference type="InterPro" id="IPR058163">
    <property type="entry name" value="LysR-type_TF_proteobact-type"/>
</dbReference>
<dbReference type="InterPro" id="IPR005119">
    <property type="entry name" value="LysR_subst-bd"/>
</dbReference>
<dbReference type="PROSITE" id="PS50931">
    <property type="entry name" value="HTH_LYSR"/>
    <property type="match status" value="1"/>
</dbReference>
<evidence type="ECO:0000313" key="7">
    <source>
        <dbReference type="EMBL" id="OAJ56873.1"/>
    </source>
</evidence>